<evidence type="ECO:0000259" key="1">
    <source>
        <dbReference type="Pfam" id="PF20591"/>
    </source>
</evidence>
<sequence>MQLDLYLEISAQLCQLAHQLDRTYFDLKCLIPRAMIPENHNEVELKIAHIQAKIPGYITQRQLIFKKILSILGTHDHSFPAESRTLISQKMQRWHDNQQSYLDSLKNIPKTIIRRNSDPELTKQISDFCAQINAEDSASLQDLGITIGGLLFQYHLTYFTEQTERYIPGTLIKNRQFLYEIMSYQTKTDNQLAPDAIYKYFAWQHQRALPKKVTTISARDVLPEAAPTGLAADAIILTFHSNTEVFFILKGTEFHRDPNVTSLNPLKSWNRALVEAYRDWRYNVQAILLGEDTELSQIDVAKKFIALVKRQVPDDATFYGIGHSLGGHLVQALQLLYQPFNAGYTLNAAPVQLRQIYKLAPDLLPLKTWDRLLMTTLSGGMHPRDQALLTQTLGYDRYKITNEGFSQDFIQVFYNLHFNVYVGRFNLVQRPELRYPFIPAITNYLNTEEINFAAFTMAEFFRQTDEFDSNQSLRLQVIQFMRNWGKPPHLTPEKRTIFKRDYNRYLVACGVLKADVPNTPTHLPHIMTKHLSSGKIAIVRRLQPEICELLIYFHVIAGARFFFESV</sequence>
<reference evidence="3" key="1">
    <citation type="journal article" date="2019" name="Int. J. Syst. Evol. Microbiol.">
        <title>The Global Catalogue of Microorganisms (GCM) 10K type strain sequencing project: providing services to taxonomists for standard genome sequencing and annotation.</title>
        <authorList>
            <consortium name="The Broad Institute Genomics Platform"/>
            <consortium name="The Broad Institute Genome Sequencing Center for Infectious Disease"/>
            <person name="Wu L."/>
            <person name="Ma J."/>
        </authorList>
    </citation>
    <scope>NUCLEOTIDE SEQUENCE [LARGE SCALE GENOMIC DNA]</scope>
    <source>
        <strain evidence="3">CCM 8896</strain>
    </source>
</reference>
<organism evidence="2 3">
    <name type="scientific">Agrilactobacillus yilanensis</name>
    <dbReference type="NCBI Taxonomy" id="2485997"/>
    <lineage>
        <taxon>Bacteria</taxon>
        <taxon>Bacillati</taxon>
        <taxon>Bacillota</taxon>
        <taxon>Bacilli</taxon>
        <taxon>Lactobacillales</taxon>
        <taxon>Lactobacillaceae</taxon>
        <taxon>Agrilactobacillus</taxon>
    </lineage>
</organism>
<keyword evidence="3" id="KW-1185">Reference proteome</keyword>
<dbReference type="InterPro" id="IPR046742">
    <property type="entry name" value="DUF6792"/>
</dbReference>
<gene>
    <name evidence="2" type="ORF">ACFQ5M_01745</name>
</gene>
<protein>
    <submittedName>
        <fullName evidence="2">DUF6792 domain-containing protein</fullName>
    </submittedName>
</protein>
<dbReference type="Pfam" id="PF20591">
    <property type="entry name" value="DUF6792"/>
    <property type="match status" value="1"/>
</dbReference>
<proteinExistence type="predicted"/>
<dbReference type="RefSeq" id="WP_125712664.1">
    <property type="nucleotide sequence ID" value="NZ_JBHTOP010000002.1"/>
</dbReference>
<evidence type="ECO:0000313" key="2">
    <source>
        <dbReference type="EMBL" id="MFD1670813.1"/>
    </source>
</evidence>
<dbReference type="SUPFAM" id="SSF53474">
    <property type="entry name" value="alpha/beta-Hydrolases"/>
    <property type="match status" value="1"/>
</dbReference>
<evidence type="ECO:0000313" key="3">
    <source>
        <dbReference type="Proteomes" id="UP001597267"/>
    </source>
</evidence>
<feature type="domain" description="DUF6792" evidence="1">
    <location>
        <begin position="189"/>
        <end position="359"/>
    </location>
</feature>
<dbReference type="EMBL" id="JBHTOP010000002">
    <property type="protein sequence ID" value="MFD1670813.1"/>
    <property type="molecule type" value="Genomic_DNA"/>
</dbReference>
<accession>A0ABW4J4E8</accession>
<dbReference type="Proteomes" id="UP001597267">
    <property type="component" value="Unassembled WGS sequence"/>
</dbReference>
<comment type="caution">
    <text evidence="2">The sequence shown here is derived from an EMBL/GenBank/DDBJ whole genome shotgun (WGS) entry which is preliminary data.</text>
</comment>
<name>A0ABW4J4E8_9LACO</name>
<dbReference type="InterPro" id="IPR029058">
    <property type="entry name" value="AB_hydrolase_fold"/>
</dbReference>